<evidence type="ECO:0000256" key="3">
    <source>
        <dbReference type="ARBA" id="ARBA00022989"/>
    </source>
</evidence>
<keyword evidence="2 5" id="KW-0812">Transmembrane</keyword>
<dbReference type="Proteomes" id="UP000318661">
    <property type="component" value="Unassembled WGS sequence"/>
</dbReference>
<comment type="subcellular location">
    <subcellularLocation>
        <location evidence="1">Membrane</location>
        <topology evidence="1">Multi-pass membrane protein</topology>
    </subcellularLocation>
</comment>
<evidence type="ECO:0000256" key="1">
    <source>
        <dbReference type="ARBA" id="ARBA00004141"/>
    </source>
</evidence>
<reference evidence="8 9" key="1">
    <citation type="journal article" date="2019" name="Nat. Microbiol.">
        <title>Mediterranean grassland soil C-N compound turnover is dependent on rainfall and depth, and is mediated by genomically divergent microorganisms.</title>
        <authorList>
            <person name="Diamond S."/>
            <person name="Andeer P.F."/>
            <person name="Li Z."/>
            <person name="Crits-Christoph A."/>
            <person name="Burstein D."/>
            <person name="Anantharaman K."/>
            <person name="Lane K.R."/>
            <person name="Thomas B.C."/>
            <person name="Pan C."/>
            <person name="Northen T.R."/>
            <person name="Banfield J.F."/>
        </authorList>
    </citation>
    <scope>NUCLEOTIDE SEQUENCE [LARGE SCALE GENOMIC DNA]</scope>
    <source>
        <strain evidence="6">NP_1</strain>
        <strain evidence="7">NP_2</strain>
    </source>
</reference>
<evidence type="ECO:0000256" key="4">
    <source>
        <dbReference type="ARBA" id="ARBA00023136"/>
    </source>
</evidence>
<feature type="transmembrane region" description="Helical" evidence="5">
    <location>
        <begin position="65"/>
        <end position="85"/>
    </location>
</feature>
<dbReference type="EMBL" id="VBAJ01000020">
    <property type="protein sequence ID" value="TMJ10181.1"/>
    <property type="molecule type" value="Genomic_DNA"/>
</dbReference>
<comment type="caution">
    <text evidence="6">The sequence shown here is derived from an EMBL/GenBank/DDBJ whole genome shotgun (WGS) entry which is preliminary data.</text>
</comment>
<keyword evidence="3 5" id="KW-1133">Transmembrane helix</keyword>
<dbReference type="EMBL" id="VBAI01000198">
    <property type="protein sequence ID" value="TMJ08387.1"/>
    <property type="molecule type" value="Genomic_DNA"/>
</dbReference>
<proteinExistence type="predicted"/>
<dbReference type="AlphaFoldDB" id="A0A537LL40"/>
<keyword evidence="4 5" id="KW-0472">Membrane</keyword>
<dbReference type="Proteomes" id="UP000315217">
    <property type="component" value="Unassembled WGS sequence"/>
</dbReference>
<feature type="transmembrane region" description="Helical" evidence="5">
    <location>
        <begin position="92"/>
        <end position="113"/>
    </location>
</feature>
<feature type="transmembrane region" description="Helical" evidence="5">
    <location>
        <begin position="25"/>
        <end position="45"/>
    </location>
</feature>
<evidence type="ECO:0000256" key="5">
    <source>
        <dbReference type="SAM" id="Phobius"/>
    </source>
</evidence>
<organism evidence="6 8">
    <name type="scientific">Candidatus Segetimicrobium genomatis</name>
    <dbReference type="NCBI Taxonomy" id="2569760"/>
    <lineage>
        <taxon>Bacteria</taxon>
        <taxon>Bacillati</taxon>
        <taxon>Candidatus Sysuimicrobiota</taxon>
        <taxon>Candidatus Sysuimicrobiia</taxon>
        <taxon>Candidatus Sysuimicrobiales</taxon>
        <taxon>Candidatus Segetimicrobiaceae</taxon>
        <taxon>Candidatus Segetimicrobium</taxon>
    </lineage>
</organism>
<dbReference type="Pfam" id="PF13564">
    <property type="entry name" value="DoxX_2"/>
    <property type="match status" value="1"/>
</dbReference>
<dbReference type="GO" id="GO:0016020">
    <property type="term" value="C:membrane"/>
    <property type="evidence" value="ECO:0007669"/>
    <property type="project" value="UniProtKB-SubCell"/>
</dbReference>
<evidence type="ECO:0000313" key="8">
    <source>
        <dbReference type="Proteomes" id="UP000315217"/>
    </source>
</evidence>
<sequence>MTSGGSRMDPGNDAPPVRGITGLNAFLWFIQFFLAAQYLFHGWLFISPPPAMVEAMAGMGLHVSFRQFIGIAEVVAAIGLVLPGLTRMLPSLTPLAALGLTVVMISATIFHISRNEIPSAASTVNLLVLVALTAYLRWKVVPVRSRAGQH</sequence>
<evidence type="ECO:0000313" key="6">
    <source>
        <dbReference type="EMBL" id="TMJ08387.1"/>
    </source>
</evidence>
<accession>A0A537LL40</accession>
<evidence type="ECO:0000313" key="9">
    <source>
        <dbReference type="Proteomes" id="UP000318661"/>
    </source>
</evidence>
<gene>
    <name evidence="6" type="ORF">E6G98_12275</name>
    <name evidence="7" type="ORF">E6G99_01365</name>
</gene>
<feature type="transmembrane region" description="Helical" evidence="5">
    <location>
        <begin position="119"/>
        <end position="136"/>
    </location>
</feature>
<protein>
    <submittedName>
        <fullName evidence="6">DoxX family protein</fullName>
    </submittedName>
</protein>
<evidence type="ECO:0000256" key="2">
    <source>
        <dbReference type="ARBA" id="ARBA00022692"/>
    </source>
</evidence>
<evidence type="ECO:0000313" key="7">
    <source>
        <dbReference type="EMBL" id="TMJ10181.1"/>
    </source>
</evidence>
<name>A0A537LL40_9BACT</name>
<dbReference type="InterPro" id="IPR032808">
    <property type="entry name" value="DoxX"/>
</dbReference>